<evidence type="ECO:0008006" key="3">
    <source>
        <dbReference type="Google" id="ProtNLM"/>
    </source>
</evidence>
<dbReference type="EMBL" id="GG662864">
    <property type="protein sequence ID" value="EWS76730.1"/>
    <property type="molecule type" value="Genomic_DNA"/>
</dbReference>
<protein>
    <recommendedName>
        <fullName evidence="3">Kinase domain protein</fullName>
    </recommendedName>
</protein>
<reference evidence="2" key="1">
    <citation type="journal article" date="2006" name="PLoS Biol.">
        <title>Macronuclear genome sequence of the ciliate Tetrahymena thermophila, a model eukaryote.</title>
        <authorList>
            <person name="Eisen J.A."/>
            <person name="Coyne R.S."/>
            <person name="Wu M."/>
            <person name="Wu D."/>
            <person name="Thiagarajan M."/>
            <person name="Wortman J.R."/>
            <person name="Badger J.H."/>
            <person name="Ren Q."/>
            <person name="Amedeo P."/>
            <person name="Jones K.M."/>
            <person name="Tallon L.J."/>
            <person name="Delcher A.L."/>
            <person name="Salzberg S.L."/>
            <person name="Silva J.C."/>
            <person name="Haas B.J."/>
            <person name="Majoros W.H."/>
            <person name="Farzad M."/>
            <person name="Carlton J.M."/>
            <person name="Smith R.K. Jr."/>
            <person name="Garg J."/>
            <person name="Pearlman R.E."/>
            <person name="Karrer K.M."/>
            <person name="Sun L."/>
            <person name="Manning G."/>
            <person name="Elde N.C."/>
            <person name="Turkewitz A.P."/>
            <person name="Asai D.J."/>
            <person name="Wilkes D.E."/>
            <person name="Wang Y."/>
            <person name="Cai H."/>
            <person name="Collins K."/>
            <person name="Stewart B.A."/>
            <person name="Lee S.R."/>
            <person name="Wilamowska K."/>
            <person name="Weinberg Z."/>
            <person name="Ruzzo W.L."/>
            <person name="Wloga D."/>
            <person name="Gaertig J."/>
            <person name="Frankel J."/>
            <person name="Tsao C.-C."/>
            <person name="Gorovsky M.A."/>
            <person name="Keeling P.J."/>
            <person name="Waller R.F."/>
            <person name="Patron N.J."/>
            <person name="Cherry J.M."/>
            <person name="Stover N.A."/>
            <person name="Krieger C.J."/>
            <person name="del Toro C."/>
            <person name="Ryder H.F."/>
            <person name="Williamson S.C."/>
            <person name="Barbeau R.A."/>
            <person name="Hamilton E.P."/>
            <person name="Orias E."/>
        </authorList>
    </citation>
    <scope>NUCLEOTIDE SEQUENCE [LARGE SCALE GENOMIC DNA]</scope>
    <source>
        <strain evidence="2">SB210</strain>
    </source>
</reference>
<evidence type="ECO:0000313" key="2">
    <source>
        <dbReference type="Proteomes" id="UP000009168"/>
    </source>
</evidence>
<dbReference type="InParanoid" id="W7XBG8"/>
<gene>
    <name evidence="1" type="ORF">TTHERM_000549449</name>
</gene>
<name>W7XBG8_TETTS</name>
<dbReference type="SUPFAM" id="SSF52047">
    <property type="entry name" value="RNI-like"/>
    <property type="match status" value="1"/>
</dbReference>
<dbReference type="AlphaFoldDB" id="W7XBG8"/>
<dbReference type="InterPro" id="IPR032675">
    <property type="entry name" value="LRR_dom_sf"/>
</dbReference>
<evidence type="ECO:0000313" key="1">
    <source>
        <dbReference type="EMBL" id="EWS76730.1"/>
    </source>
</evidence>
<dbReference type="KEGG" id="tet:TTHERM_000549449"/>
<sequence>MNINFILILLKINQQINKLILQKIKMGQNLEKQNVSEQYYLDIVNHFYQISQNQIQISSKNIPDQILEKYEYEQYNLDENGVQGLAKSLKKCKKLKMLTLYFEQENIIDEQGADQIGKSFKELKSLESIKLIFQKYYIVEPKILDLLTTSLVFLNNLIIFDIGFGGNNQVDTQVFQILSKLIIKLKLLKGHSIYIDHSQQQNFQGFDSYFRSISTLQEMESFRFNCNLQY</sequence>
<dbReference type="Proteomes" id="UP000009168">
    <property type="component" value="Unassembled WGS sequence"/>
</dbReference>
<keyword evidence="2" id="KW-1185">Reference proteome</keyword>
<organism evidence="1 2">
    <name type="scientific">Tetrahymena thermophila (strain SB210)</name>
    <dbReference type="NCBI Taxonomy" id="312017"/>
    <lineage>
        <taxon>Eukaryota</taxon>
        <taxon>Sar</taxon>
        <taxon>Alveolata</taxon>
        <taxon>Ciliophora</taxon>
        <taxon>Intramacronucleata</taxon>
        <taxon>Oligohymenophorea</taxon>
        <taxon>Hymenostomatida</taxon>
        <taxon>Tetrahymenina</taxon>
        <taxon>Tetrahymenidae</taxon>
        <taxon>Tetrahymena</taxon>
    </lineage>
</organism>
<dbReference type="GeneID" id="24439520"/>
<dbReference type="RefSeq" id="XP_012650723.1">
    <property type="nucleotide sequence ID" value="XM_012795269.1"/>
</dbReference>
<accession>W7XBG8</accession>
<dbReference type="Gene3D" id="3.80.10.10">
    <property type="entry name" value="Ribonuclease Inhibitor"/>
    <property type="match status" value="1"/>
</dbReference>
<proteinExistence type="predicted"/>